<feature type="compositionally biased region" description="Polar residues" evidence="2">
    <location>
        <begin position="85"/>
        <end position="108"/>
    </location>
</feature>
<feature type="region of interest" description="Disordered" evidence="2">
    <location>
        <begin position="728"/>
        <end position="777"/>
    </location>
</feature>
<dbReference type="HOGENOM" id="CLU_319823_0_0_1"/>
<dbReference type="Pfam" id="PF00076">
    <property type="entry name" value="RRM_1"/>
    <property type="match status" value="2"/>
</dbReference>
<dbReference type="PROSITE" id="PS50102">
    <property type="entry name" value="RRM"/>
    <property type="match status" value="2"/>
</dbReference>
<dbReference type="GeneID" id="9664355"/>
<dbReference type="InterPro" id="IPR035979">
    <property type="entry name" value="RBD_domain_sf"/>
</dbReference>
<dbReference type="SMART" id="SM00360">
    <property type="entry name" value="RRM"/>
    <property type="match status" value="2"/>
</dbReference>
<dbReference type="AlphaFoldDB" id="C7YN74"/>
<dbReference type="STRING" id="660122.C7YN74"/>
<feature type="region of interest" description="Disordered" evidence="2">
    <location>
        <begin position="1"/>
        <end position="108"/>
    </location>
</feature>
<evidence type="ECO:0000313" key="5">
    <source>
        <dbReference type="Proteomes" id="UP000005206"/>
    </source>
</evidence>
<feature type="compositionally biased region" description="Low complexity" evidence="2">
    <location>
        <begin position="69"/>
        <end position="81"/>
    </location>
</feature>
<feature type="region of interest" description="Disordered" evidence="2">
    <location>
        <begin position="397"/>
        <end position="499"/>
    </location>
</feature>
<sequence>MPSSTRRRPRGAARHGANQLRNAFSALDIQRTADSGSDSSDDQIRPRALHVAKSFPPPRSFGDADDESQSFSGSGPSNSDGMTGRDNTGTDTSVTQEIPHQEQISQPLINPEAIQDASGQEWDAQSCYPSEACVFVANLSQNYDDLTLQSAVTKVFNLYGTVFVKIKRDKRQMPFGFAQYTKPEDAEKALANLRGVEILGRPVRVERCNANLIFLIIRRNKGKVSHNEARDLLSPFGAIAKVEDLDPATQERLGLSPAVRVRFERFDPRRDVIRGVGDNTPFVIINFDFKVAQDPSERDPHDVTCMITLERDSRSVFLGSLPAHTTEYLVRELGSGCGTIVSTQIKQSVDGSNGMASFYAFIEYDHPNGPDKAIAKLASPPRCNGYRIGGTSLRCERRRTKSLHATPAGSTGPYGTVPPNRPHRRNASAFATAFVTPNNDAGSQRRRSKGHQRSASVYDVLAGPKTADFSMGAWPPKDESPYDQSQPKGQSFRRSSSYRQSSVYEPSYIELQSGQSPYQETSFRKPTYAGSEYQQLQYQRLQASPLLQAHSPEILQPEPLRITARRLFDLEETTAMGPPSIPAYAPLASVDMLKPTVHWAPSPDMSSTGSSDFERNPYLSNAYRASTLGPSFGQRMAGHRSGARRSVTNIFPSIDDAVARASSTLEESEDAKIQSTLAKAFTRSHHLSEENLKHNNKVEDDLLKRTARSEEHLRLGRLNLSCDDLKRSAKADKGEKSNKVVKADKNKTPKTPKSSKKKAKDQAPQSTVDALASGGHNNLVPQGMMPLPYMSMVPPYQQAFAYPGAPGAQVTQPQGMMHPMMQAQMANAQVQAMQAQMMASQMMSSHMAHPQLMPQMMPQGMTPGFGYMPAAYPQQAQYQNAYGANMMYTGNPAYPYVIVESPTRQANVTEQVDIYEDGQNEESEEETSEQQTEEASTGYEDSAFSD</sequence>
<feature type="compositionally biased region" description="Acidic residues" evidence="2">
    <location>
        <begin position="913"/>
        <end position="932"/>
    </location>
</feature>
<feature type="domain" description="RRM" evidence="3">
    <location>
        <begin position="314"/>
        <end position="400"/>
    </location>
</feature>
<dbReference type="EMBL" id="GG698897">
    <property type="protein sequence ID" value="EEU47072.1"/>
    <property type="molecule type" value="Genomic_DNA"/>
</dbReference>
<reference evidence="4 5" key="1">
    <citation type="journal article" date="2009" name="PLoS Genet.">
        <title>The genome of Nectria haematococca: contribution of supernumerary chromosomes to gene expansion.</title>
        <authorList>
            <person name="Coleman J.J."/>
            <person name="Rounsley S.D."/>
            <person name="Rodriguez-Carres M."/>
            <person name="Kuo A."/>
            <person name="Wasmann C.C."/>
            <person name="Grimwood J."/>
            <person name="Schmutz J."/>
            <person name="Taga M."/>
            <person name="White G.J."/>
            <person name="Zhou S."/>
            <person name="Schwartz D.C."/>
            <person name="Freitag M."/>
            <person name="Ma L.J."/>
            <person name="Danchin E.G."/>
            <person name="Henrissat B."/>
            <person name="Coutinho P.M."/>
            <person name="Nelson D.R."/>
            <person name="Straney D."/>
            <person name="Napoli C.A."/>
            <person name="Barker B.M."/>
            <person name="Gribskov M."/>
            <person name="Rep M."/>
            <person name="Kroken S."/>
            <person name="Molnar I."/>
            <person name="Rensing C."/>
            <person name="Kennell J.C."/>
            <person name="Zamora J."/>
            <person name="Farman M.L."/>
            <person name="Selker E.U."/>
            <person name="Salamov A."/>
            <person name="Shapiro H."/>
            <person name="Pangilinan J."/>
            <person name="Lindquist E."/>
            <person name="Lamers C."/>
            <person name="Grigoriev I.V."/>
            <person name="Geiser D.M."/>
            <person name="Covert S.F."/>
            <person name="Temporini E."/>
            <person name="Vanetten H.D."/>
        </authorList>
    </citation>
    <scope>NUCLEOTIDE SEQUENCE [LARGE SCALE GENOMIC DNA]</scope>
    <source>
        <strain evidence="5">ATCC MYA-4622 / CBS 123669 / FGSC 9596 / NRRL 45880 / 77-13-4</strain>
    </source>
</reference>
<organism evidence="4 5">
    <name type="scientific">Fusarium vanettenii (strain ATCC MYA-4622 / CBS 123669 / FGSC 9596 / NRRL 45880 / 77-13-4)</name>
    <name type="common">Fusarium solani subsp. pisi</name>
    <dbReference type="NCBI Taxonomy" id="660122"/>
    <lineage>
        <taxon>Eukaryota</taxon>
        <taxon>Fungi</taxon>
        <taxon>Dikarya</taxon>
        <taxon>Ascomycota</taxon>
        <taxon>Pezizomycotina</taxon>
        <taxon>Sordariomycetes</taxon>
        <taxon>Hypocreomycetidae</taxon>
        <taxon>Hypocreales</taxon>
        <taxon>Nectriaceae</taxon>
        <taxon>Fusarium</taxon>
        <taxon>Fusarium solani species complex</taxon>
        <taxon>Fusarium vanettenii</taxon>
    </lineage>
</organism>
<dbReference type="OrthoDB" id="410044at2759"/>
<dbReference type="RefSeq" id="XP_003052785.1">
    <property type="nucleotide sequence ID" value="XM_003052739.1"/>
</dbReference>
<gene>
    <name evidence="4" type="ORF">NECHADRAFT_78130</name>
</gene>
<evidence type="ECO:0000259" key="3">
    <source>
        <dbReference type="PROSITE" id="PS50102"/>
    </source>
</evidence>
<keyword evidence="1" id="KW-0694">RNA-binding</keyword>
<feature type="compositionally biased region" description="Basic residues" evidence="2">
    <location>
        <begin position="748"/>
        <end position="759"/>
    </location>
</feature>
<feature type="region of interest" description="Disordered" evidence="2">
    <location>
        <begin position="908"/>
        <end position="946"/>
    </location>
</feature>
<evidence type="ECO:0000313" key="4">
    <source>
        <dbReference type="EMBL" id="EEU47072.1"/>
    </source>
</evidence>
<keyword evidence="5" id="KW-1185">Reference proteome</keyword>
<dbReference type="PANTHER" id="PTHR15241:SF304">
    <property type="entry name" value="RRM DOMAIN-CONTAINING PROTEIN"/>
    <property type="match status" value="1"/>
</dbReference>
<feature type="domain" description="RRM" evidence="3">
    <location>
        <begin position="132"/>
        <end position="210"/>
    </location>
</feature>
<dbReference type="PANTHER" id="PTHR15241">
    <property type="entry name" value="TRANSFORMER-2-RELATED"/>
    <property type="match status" value="1"/>
</dbReference>
<dbReference type="GO" id="GO:0003723">
    <property type="term" value="F:RNA binding"/>
    <property type="evidence" value="ECO:0007669"/>
    <property type="project" value="UniProtKB-UniRule"/>
</dbReference>
<name>C7YN74_FUSV7</name>
<protein>
    <recommendedName>
        <fullName evidence="3">RRM domain-containing protein</fullName>
    </recommendedName>
</protein>
<evidence type="ECO:0000256" key="2">
    <source>
        <dbReference type="SAM" id="MobiDB-lite"/>
    </source>
</evidence>
<dbReference type="CDD" id="cd00590">
    <property type="entry name" value="RRM_SF"/>
    <property type="match status" value="1"/>
</dbReference>
<dbReference type="Gene3D" id="3.30.70.330">
    <property type="match status" value="2"/>
</dbReference>
<feature type="compositionally biased region" description="Low complexity" evidence="2">
    <location>
        <begin position="490"/>
        <end position="499"/>
    </location>
</feature>
<dbReference type="InterPro" id="IPR000504">
    <property type="entry name" value="RRM_dom"/>
</dbReference>
<dbReference type="KEGG" id="nhe:NECHADRAFT_78130"/>
<dbReference type="eggNOG" id="ENOG502QUGB">
    <property type="taxonomic scope" value="Eukaryota"/>
</dbReference>
<dbReference type="VEuPathDB" id="FungiDB:NECHADRAFT_78130"/>
<feature type="compositionally biased region" description="Basic residues" evidence="2">
    <location>
        <begin position="1"/>
        <end position="13"/>
    </location>
</feature>
<dbReference type="InParanoid" id="C7YN74"/>
<proteinExistence type="predicted"/>
<dbReference type="InterPro" id="IPR012677">
    <property type="entry name" value="Nucleotide-bd_a/b_plait_sf"/>
</dbReference>
<accession>C7YN74</accession>
<feature type="compositionally biased region" description="Basic and acidic residues" evidence="2">
    <location>
        <begin position="728"/>
        <end position="747"/>
    </location>
</feature>
<dbReference type="SUPFAM" id="SSF54928">
    <property type="entry name" value="RNA-binding domain, RBD"/>
    <property type="match status" value="2"/>
</dbReference>
<evidence type="ECO:0000256" key="1">
    <source>
        <dbReference type="PROSITE-ProRule" id="PRU00176"/>
    </source>
</evidence>
<dbReference type="Proteomes" id="UP000005206">
    <property type="component" value="Chromosome 3"/>
</dbReference>